<comment type="caution">
    <text evidence="2">The sequence shown here is derived from an EMBL/GenBank/DDBJ whole genome shotgun (WGS) entry which is preliminary data.</text>
</comment>
<dbReference type="EMBL" id="JABWDY010001782">
    <property type="protein sequence ID" value="KAF5207140.1"/>
    <property type="molecule type" value="Genomic_DNA"/>
</dbReference>
<evidence type="ECO:0000313" key="2">
    <source>
        <dbReference type="EMBL" id="KAF5207140.1"/>
    </source>
</evidence>
<feature type="chain" id="PRO_5029833458" evidence="1">
    <location>
        <begin position="25"/>
        <end position="105"/>
    </location>
</feature>
<keyword evidence="3" id="KW-1185">Reference proteome</keyword>
<sequence>MQNQPKTRKMEMVLLLLNFKVTGMIPIQLRQVQNFQQTLKKIHLAWQPVFASLASIEPVEVWSHSLELSRLKHSNKNFSLIPKVQQNKSPWHIPKTMAGFDIIYV</sequence>
<keyword evidence="1" id="KW-0732">Signal</keyword>
<feature type="signal peptide" evidence="1">
    <location>
        <begin position="1"/>
        <end position="24"/>
    </location>
</feature>
<evidence type="ECO:0000313" key="3">
    <source>
        <dbReference type="Proteomes" id="UP000554482"/>
    </source>
</evidence>
<protein>
    <submittedName>
        <fullName evidence="2">Uncharacterized protein</fullName>
    </submittedName>
</protein>
<reference evidence="2 3" key="1">
    <citation type="submission" date="2020-06" db="EMBL/GenBank/DDBJ databases">
        <title>Transcriptomic and genomic resources for Thalictrum thalictroides and T. hernandezii: Facilitating candidate gene discovery in an emerging model plant lineage.</title>
        <authorList>
            <person name="Arias T."/>
            <person name="Riano-Pachon D.M."/>
            <person name="Di Stilio V.S."/>
        </authorList>
    </citation>
    <scope>NUCLEOTIDE SEQUENCE [LARGE SCALE GENOMIC DNA]</scope>
    <source>
        <strain evidence="3">cv. WT478/WT964</strain>
        <tissue evidence="2">Leaves</tissue>
    </source>
</reference>
<accession>A0A7J6XFH9</accession>
<proteinExistence type="predicted"/>
<dbReference type="Proteomes" id="UP000554482">
    <property type="component" value="Unassembled WGS sequence"/>
</dbReference>
<organism evidence="2 3">
    <name type="scientific">Thalictrum thalictroides</name>
    <name type="common">Rue-anemone</name>
    <name type="synonym">Anemone thalictroides</name>
    <dbReference type="NCBI Taxonomy" id="46969"/>
    <lineage>
        <taxon>Eukaryota</taxon>
        <taxon>Viridiplantae</taxon>
        <taxon>Streptophyta</taxon>
        <taxon>Embryophyta</taxon>
        <taxon>Tracheophyta</taxon>
        <taxon>Spermatophyta</taxon>
        <taxon>Magnoliopsida</taxon>
        <taxon>Ranunculales</taxon>
        <taxon>Ranunculaceae</taxon>
        <taxon>Thalictroideae</taxon>
        <taxon>Thalictrum</taxon>
    </lineage>
</organism>
<gene>
    <name evidence="2" type="ORF">FRX31_003273</name>
</gene>
<dbReference type="AlphaFoldDB" id="A0A7J6XFH9"/>
<name>A0A7J6XFH9_THATH</name>
<evidence type="ECO:0000256" key="1">
    <source>
        <dbReference type="SAM" id="SignalP"/>
    </source>
</evidence>